<evidence type="ECO:0000313" key="2">
    <source>
        <dbReference type="EMBL" id="ERT58652.1"/>
    </source>
</evidence>
<dbReference type="AlphaFoldDB" id="U7UGX1"/>
<evidence type="ECO:0000313" key="3">
    <source>
        <dbReference type="Proteomes" id="UP000017090"/>
    </source>
</evidence>
<accession>U7UGX1</accession>
<keyword evidence="1" id="KW-0812">Transmembrane</keyword>
<evidence type="ECO:0000256" key="1">
    <source>
        <dbReference type="SAM" id="Phobius"/>
    </source>
</evidence>
<protein>
    <submittedName>
        <fullName evidence="2">Uncharacterized protein</fullName>
    </submittedName>
</protein>
<dbReference type="EMBL" id="AWXA01000041">
    <property type="protein sequence ID" value="ERT58652.1"/>
    <property type="molecule type" value="Genomic_DNA"/>
</dbReference>
<feature type="transmembrane region" description="Helical" evidence="1">
    <location>
        <begin position="21"/>
        <end position="41"/>
    </location>
</feature>
<organism evidence="2 3">
    <name type="scientific">Megasphaera vaginalis</name>
    <name type="common">ex Srinivasan et al. 2021</name>
    <dbReference type="NCBI Taxonomy" id="1111454"/>
    <lineage>
        <taxon>Bacteria</taxon>
        <taxon>Bacillati</taxon>
        <taxon>Bacillota</taxon>
        <taxon>Negativicutes</taxon>
        <taxon>Veillonellales</taxon>
        <taxon>Veillonellaceae</taxon>
        <taxon>Megasphaera</taxon>
    </lineage>
</organism>
<dbReference type="STRING" id="1111454.HMPREF1250_1821"/>
<gene>
    <name evidence="2" type="ORF">HMPREF1250_1821</name>
</gene>
<proteinExistence type="predicted"/>
<keyword evidence="3" id="KW-1185">Reference proteome</keyword>
<comment type="caution">
    <text evidence="2">The sequence shown here is derived from an EMBL/GenBank/DDBJ whole genome shotgun (WGS) entry which is preliminary data.</text>
</comment>
<dbReference type="Proteomes" id="UP000017090">
    <property type="component" value="Unassembled WGS sequence"/>
</dbReference>
<dbReference type="PATRIC" id="fig|1111454.3.peg.1486"/>
<name>U7UGX1_9FIRM</name>
<reference evidence="2 3" key="1">
    <citation type="submission" date="2013-09" db="EMBL/GenBank/DDBJ databases">
        <authorList>
            <person name="Durkin A.S."/>
            <person name="Haft D.R."/>
            <person name="McCorrison J."/>
            <person name="Torralba M."/>
            <person name="Gillis M."/>
            <person name="Haft D.H."/>
            <person name="Methe B."/>
            <person name="Sutton G."/>
            <person name="Nelson K.E."/>
        </authorList>
    </citation>
    <scope>NUCLEOTIDE SEQUENCE [LARGE SCALE GENOMIC DNA]</scope>
    <source>
        <strain evidence="2 3">BV3C16-1</strain>
    </source>
</reference>
<keyword evidence="1" id="KW-1133">Transmembrane helix</keyword>
<sequence>MLSALPGRPPFFRGYRPLRFGQCNFTQFIQFLFTLLNILLYHN</sequence>
<keyword evidence="1" id="KW-0472">Membrane</keyword>